<gene>
    <name evidence="2" type="ORF">FHR99_002368</name>
</gene>
<dbReference type="Proteomes" id="UP000537130">
    <property type="component" value="Unassembled WGS sequence"/>
</dbReference>
<feature type="domain" description="N-acetyltransferase" evidence="1">
    <location>
        <begin position="5"/>
        <end position="137"/>
    </location>
</feature>
<dbReference type="Gene3D" id="3.40.630.30">
    <property type="match status" value="1"/>
</dbReference>
<dbReference type="RefSeq" id="WP_183410866.1">
    <property type="nucleotide sequence ID" value="NZ_JACHWY010000002.1"/>
</dbReference>
<dbReference type="PANTHER" id="PTHR43233:SF1">
    <property type="entry name" value="FAMILY N-ACETYLTRANSFERASE, PUTATIVE (AFU_ORTHOLOGUE AFUA_6G03350)-RELATED"/>
    <property type="match status" value="1"/>
</dbReference>
<evidence type="ECO:0000313" key="3">
    <source>
        <dbReference type="Proteomes" id="UP000537130"/>
    </source>
</evidence>
<proteinExistence type="predicted"/>
<organism evidence="2 3">
    <name type="scientific">Litorivivens lipolytica</name>
    <dbReference type="NCBI Taxonomy" id="1524264"/>
    <lineage>
        <taxon>Bacteria</taxon>
        <taxon>Pseudomonadati</taxon>
        <taxon>Pseudomonadota</taxon>
        <taxon>Gammaproteobacteria</taxon>
        <taxon>Litorivivens</taxon>
    </lineage>
</organism>
<dbReference type="InterPro" id="IPR000182">
    <property type="entry name" value="GNAT_dom"/>
</dbReference>
<sequence length="137" mass="15595">MAISYRVNQSIPVVKFIDLLERSGLAERRPVEDRECMQGMLNGANLLITAWDGVQLVGVSRSLTDFHYACYLSDIAVDREYQHQGIGRELIRMTQKQLGSKARLILLAAPLAQDYYPKLGFRLHDRCWVLEAGDEVQ</sequence>
<protein>
    <submittedName>
        <fullName evidence="2">Ribosomal protein S18 acetylase RimI-like enzyme</fullName>
    </submittedName>
</protein>
<dbReference type="PANTHER" id="PTHR43233">
    <property type="entry name" value="FAMILY N-ACETYLTRANSFERASE, PUTATIVE (AFU_ORTHOLOGUE AFUA_6G03350)-RELATED"/>
    <property type="match status" value="1"/>
</dbReference>
<dbReference type="CDD" id="cd04301">
    <property type="entry name" value="NAT_SF"/>
    <property type="match status" value="1"/>
</dbReference>
<dbReference type="InterPro" id="IPR053144">
    <property type="entry name" value="Acetyltransferase_Butenolide"/>
</dbReference>
<dbReference type="GO" id="GO:0016747">
    <property type="term" value="F:acyltransferase activity, transferring groups other than amino-acyl groups"/>
    <property type="evidence" value="ECO:0007669"/>
    <property type="project" value="InterPro"/>
</dbReference>
<dbReference type="SUPFAM" id="SSF55729">
    <property type="entry name" value="Acyl-CoA N-acyltransferases (Nat)"/>
    <property type="match status" value="1"/>
</dbReference>
<dbReference type="Pfam" id="PF13673">
    <property type="entry name" value="Acetyltransf_10"/>
    <property type="match status" value="1"/>
</dbReference>
<comment type="caution">
    <text evidence="2">The sequence shown here is derived from an EMBL/GenBank/DDBJ whole genome shotgun (WGS) entry which is preliminary data.</text>
</comment>
<evidence type="ECO:0000313" key="2">
    <source>
        <dbReference type="EMBL" id="MBB3048102.1"/>
    </source>
</evidence>
<keyword evidence="2" id="KW-0689">Ribosomal protein</keyword>
<keyword evidence="3" id="KW-1185">Reference proteome</keyword>
<evidence type="ECO:0000259" key="1">
    <source>
        <dbReference type="PROSITE" id="PS51186"/>
    </source>
</evidence>
<accession>A0A7W4W754</accession>
<name>A0A7W4W754_9GAMM</name>
<dbReference type="EMBL" id="JACHWY010000002">
    <property type="protein sequence ID" value="MBB3048102.1"/>
    <property type="molecule type" value="Genomic_DNA"/>
</dbReference>
<dbReference type="GO" id="GO:0005840">
    <property type="term" value="C:ribosome"/>
    <property type="evidence" value="ECO:0007669"/>
    <property type="project" value="UniProtKB-KW"/>
</dbReference>
<dbReference type="PROSITE" id="PS51186">
    <property type="entry name" value="GNAT"/>
    <property type="match status" value="1"/>
</dbReference>
<reference evidence="2 3" key="1">
    <citation type="submission" date="2020-08" db="EMBL/GenBank/DDBJ databases">
        <title>Genomic Encyclopedia of Type Strains, Phase III (KMG-III): the genomes of soil and plant-associated and newly described type strains.</title>
        <authorList>
            <person name="Whitman W."/>
        </authorList>
    </citation>
    <scope>NUCLEOTIDE SEQUENCE [LARGE SCALE GENOMIC DNA]</scope>
    <source>
        <strain evidence="2 3">CECT 8654</strain>
    </source>
</reference>
<dbReference type="AlphaFoldDB" id="A0A7W4W754"/>
<keyword evidence="2" id="KW-0687">Ribonucleoprotein</keyword>
<dbReference type="InterPro" id="IPR016181">
    <property type="entry name" value="Acyl_CoA_acyltransferase"/>
</dbReference>